<feature type="chain" id="PRO_5018974341" evidence="10">
    <location>
        <begin position="25"/>
        <end position="344"/>
    </location>
</feature>
<keyword evidence="8" id="KW-0998">Cell outer membrane</keyword>
<keyword evidence="7 9" id="KW-0472">Membrane</keyword>
<dbReference type="GO" id="GO:0009279">
    <property type="term" value="C:cell outer membrane"/>
    <property type="evidence" value="ECO:0007669"/>
    <property type="project" value="UniProtKB-SubCell"/>
</dbReference>
<dbReference type="InterPro" id="IPR006665">
    <property type="entry name" value="OmpA-like"/>
</dbReference>
<dbReference type="KEGG" id="emo:DM558_11305"/>
<dbReference type="SUPFAM" id="SSF56925">
    <property type="entry name" value="OMPA-like"/>
    <property type="match status" value="1"/>
</dbReference>
<dbReference type="PROSITE" id="PS01068">
    <property type="entry name" value="OMPA_1"/>
    <property type="match status" value="1"/>
</dbReference>
<evidence type="ECO:0000256" key="4">
    <source>
        <dbReference type="ARBA" id="ARBA00022692"/>
    </source>
</evidence>
<dbReference type="PANTHER" id="PTHR30329:SF21">
    <property type="entry name" value="LIPOPROTEIN YIAD-RELATED"/>
    <property type="match status" value="1"/>
</dbReference>
<dbReference type="Proteomes" id="UP000273143">
    <property type="component" value="Chromosome"/>
</dbReference>
<dbReference type="Pfam" id="PF00691">
    <property type="entry name" value="OmpA"/>
    <property type="match status" value="1"/>
</dbReference>
<dbReference type="GO" id="GO:0006811">
    <property type="term" value="P:monoatomic ion transport"/>
    <property type="evidence" value="ECO:0007669"/>
    <property type="project" value="UniProtKB-KW"/>
</dbReference>
<evidence type="ECO:0000256" key="9">
    <source>
        <dbReference type="PROSITE-ProRule" id="PRU00473"/>
    </source>
</evidence>
<evidence type="ECO:0000256" key="2">
    <source>
        <dbReference type="ARBA" id="ARBA00022448"/>
    </source>
</evidence>
<dbReference type="EMBL" id="CP029822">
    <property type="protein sequence ID" value="AZS51319.1"/>
    <property type="molecule type" value="Genomic_DNA"/>
</dbReference>
<dbReference type="AlphaFoldDB" id="A0A3S9XFW9"/>
<evidence type="ECO:0000256" key="8">
    <source>
        <dbReference type="ARBA" id="ARBA00023237"/>
    </source>
</evidence>
<evidence type="ECO:0000256" key="10">
    <source>
        <dbReference type="SAM" id="SignalP"/>
    </source>
</evidence>
<comment type="subcellular location">
    <subcellularLocation>
        <location evidence="1">Cell outer membrane</location>
        <topology evidence="1">Multi-pass membrane protein</topology>
    </subcellularLocation>
</comment>
<dbReference type="InterPro" id="IPR050330">
    <property type="entry name" value="Bact_OuterMem_StrucFunc"/>
</dbReference>
<name>A0A3S9XFW9_9GAMM</name>
<dbReference type="GO" id="GO:0046930">
    <property type="term" value="C:pore complex"/>
    <property type="evidence" value="ECO:0007669"/>
    <property type="project" value="UniProtKB-KW"/>
</dbReference>
<evidence type="ECO:0000259" key="11">
    <source>
        <dbReference type="PROSITE" id="PS51123"/>
    </source>
</evidence>
<keyword evidence="3" id="KW-1134">Transmembrane beta strand</keyword>
<dbReference type="PRINTS" id="PR01021">
    <property type="entry name" value="OMPADOMAIN"/>
</dbReference>
<evidence type="ECO:0000256" key="5">
    <source>
        <dbReference type="ARBA" id="ARBA00023065"/>
    </source>
</evidence>
<keyword evidence="10" id="KW-0732">Signal</keyword>
<dbReference type="Gene3D" id="3.30.1330.60">
    <property type="entry name" value="OmpA-like domain"/>
    <property type="match status" value="1"/>
</dbReference>
<dbReference type="CDD" id="cd07185">
    <property type="entry name" value="OmpA_C-like"/>
    <property type="match status" value="1"/>
</dbReference>
<dbReference type="PANTHER" id="PTHR30329">
    <property type="entry name" value="STATOR ELEMENT OF FLAGELLAR MOTOR COMPLEX"/>
    <property type="match status" value="1"/>
</dbReference>
<keyword evidence="2" id="KW-0813">Transport</keyword>
<dbReference type="Gene3D" id="2.40.160.20">
    <property type="match status" value="1"/>
</dbReference>
<dbReference type="InterPro" id="IPR006690">
    <property type="entry name" value="OMPA-like_CS"/>
</dbReference>
<evidence type="ECO:0000256" key="7">
    <source>
        <dbReference type="ARBA" id="ARBA00023136"/>
    </source>
</evidence>
<protein>
    <submittedName>
        <fullName evidence="12">OmpA family protein</fullName>
    </submittedName>
</protein>
<evidence type="ECO:0000313" key="13">
    <source>
        <dbReference type="Proteomes" id="UP000273143"/>
    </source>
</evidence>
<proteinExistence type="predicted"/>
<gene>
    <name evidence="12" type="ORF">DM558_11305</name>
</gene>
<evidence type="ECO:0000256" key="1">
    <source>
        <dbReference type="ARBA" id="ARBA00004571"/>
    </source>
</evidence>
<dbReference type="InterPro" id="IPR006664">
    <property type="entry name" value="OMP_bac"/>
</dbReference>
<dbReference type="GO" id="GO:0015288">
    <property type="term" value="F:porin activity"/>
    <property type="evidence" value="ECO:0007669"/>
    <property type="project" value="UniProtKB-KW"/>
</dbReference>
<sequence>MKMKKSLALVAGSLIAVTSASVFAQGKGSVEGEVFVKRYFTDSDRGMGNGQLYGGGLGYFLTDDVELALSYGEYHAIRGEQEVNAALGKTGRKDIKGSLSSLDAYYHFGEPGDWVRPYISTGVAYQSISNSTVKHYNGRNRDTILNLGVGAKLYFTDNFYARAGVDGMYGLGNHHGEYMLAGALGFNFGGSKKVEPVEEVIVAAQPAPPAVETLRVQLDVKFAFDKATINEGSYDDIKQVADFMKQFPQTTTVVDGYTDSVGSETYNQKLSQERADAVRNALVDTYGVEANRVQAVGHGENDPIADNATKEGRAMNRRVDATVEAQVEVPQEEVTVEQVQPAAK</sequence>
<dbReference type="Pfam" id="PF05736">
    <property type="entry name" value="OprF"/>
    <property type="match status" value="1"/>
</dbReference>
<keyword evidence="6" id="KW-0626">Porin</keyword>
<dbReference type="SUPFAM" id="SSF103088">
    <property type="entry name" value="OmpA-like"/>
    <property type="match status" value="1"/>
</dbReference>
<feature type="signal peptide" evidence="10">
    <location>
        <begin position="1"/>
        <end position="24"/>
    </location>
</feature>
<organism evidence="12 13">
    <name type="scientific">Entomomonas moraniae</name>
    <dbReference type="NCBI Taxonomy" id="2213226"/>
    <lineage>
        <taxon>Bacteria</taxon>
        <taxon>Pseudomonadati</taxon>
        <taxon>Pseudomonadota</taxon>
        <taxon>Gammaproteobacteria</taxon>
        <taxon>Pseudomonadales</taxon>
        <taxon>Pseudomonadaceae</taxon>
        <taxon>Entomomonas</taxon>
    </lineage>
</organism>
<evidence type="ECO:0000256" key="6">
    <source>
        <dbReference type="ARBA" id="ARBA00023114"/>
    </source>
</evidence>
<keyword evidence="13" id="KW-1185">Reference proteome</keyword>
<feature type="domain" description="OmpA-like" evidence="11">
    <location>
        <begin position="209"/>
        <end position="327"/>
    </location>
</feature>
<dbReference type="RefSeq" id="WP_127164882.1">
    <property type="nucleotide sequence ID" value="NZ_CP029822.1"/>
</dbReference>
<reference evidence="13" key="1">
    <citation type="submission" date="2018-06" db="EMBL/GenBank/DDBJ databases">
        <title>Complete genome of Pseudomonas insecticola strain QZS01.</title>
        <authorList>
            <person name="Wang J."/>
            <person name="Su Q."/>
        </authorList>
    </citation>
    <scope>NUCLEOTIDE SEQUENCE [LARGE SCALE GENOMIC DNA]</scope>
    <source>
        <strain evidence="13">QZS01</strain>
    </source>
</reference>
<dbReference type="InterPro" id="IPR036737">
    <property type="entry name" value="OmpA-like_sf"/>
</dbReference>
<evidence type="ECO:0000256" key="3">
    <source>
        <dbReference type="ARBA" id="ARBA00022452"/>
    </source>
</evidence>
<evidence type="ECO:0000313" key="12">
    <source>
        <dbReference type="EMBL" id="AZS51319.1"/>
    </source>
</evidence>
<accession>A0A3S9XFW9</accession>
<keyword evidence="4" id="KW-0812">Transmembrane</keyword>
<dbReference type="InterPro" id="IPR008722">
    <property type="entry name" value="OprF_membrane_N"/>
</dbReference>
<dbReference type="PROSITE" id="PS51123">
    <property type="entry name" value="OMPA_2"/>
    <property type="match status" value="1"/>
</dbReference>
<keyword evidence="5" id="KW-0406">Ion transport</keyword>
<dbReference type="InterPro" id="IPR011250">
    <property type="entry name" value="OMP/PagP_B-barrel"/>
</dbReference>